<name>A0A7U4GDB8_YEREN</name>
<keyword evidence="2" id="KW-1133">Transmembrane helix</keyword>
<evidence type="ECO:0000313" key="4">
    <source>
        <dbReference type="Proteomes" id="UP000230961"/>
    </source>
</evidence>
<dbReference type="InterPro" id="IPR038072">
    <property type="entry name" value="GspK_central_sf"/>
</dbReference>
<evidence type="ECO:0000256" key="2">
    <source>
        <dbReference type="SAM" id="Phobius"/>
    </source>
</evidence>
<accession>A0A7U4GDB8</accession>
<dbReference type="AlphaFoldDB" id="A0A7U4GDB8"/>
<comment type="similarity">
    <text evidence="1">Belongs to the GSP K family.</text>
</comment>
<evidence type="ECO:0000313" key="3">
    <source>
        <dbReference type="EMBL" id="AHM72332.1"/>
    </source>
</evidence>
<dbReference type="KEGG" id="yel:LC20_01076"/>
<comment type="subcellular location">
    <subcellularLocation>
        <location evidence="1">Cell inner membrane</location>
    </subcellularLocation>
</comment>
<dbReference type="Gene3D" id="3.30.1300.30">
    <property type="entry name" value="GSPII I/J protein-like"/>
    <property type="match status" value="1"/>
</dbReference>
<dbReference type="PIRSF" id="PIRSF002786">
    <property type="entry name" value="XcpX"/>
    <property type="match status" value="1"/>
</dbReference>
<dbReference type="SUPFAM" id="SSF158544">
    <property type="entry name" value="GspK insert domain-like"/>
    <property type="match status" value="1"/>
</dbReference>
<dbReference type="GO" id="GO:0009306">
    <property type="term" value="P:protein secretion"/>
    <property type="evidence" value="ECO:0007669"/>
    <property type="project" value="InterPro"/>
</dbReference>
<dbReference type="InterPro" id="IPR005628">
    <property type="entry name" value="GspK"/>
</dbReference>
<keyword evidence="1" id="KW-0997">Cell inner membrane</keyword>
<dbReference type="Proteomes" id="UP000230961">
    <property type="component" value="Chromosome"/>
</dbReference>
<reference evidence="3 4" key="1">
    <citation type="submission" date="2017-11" db="EMBL/GenBank/DDBJ databases">
        <title>The complete genome sequence and comparative genome analysis of Yersinia enterocolitica strain LC20.</title>
        <authorList>
            <person name="Shi G."/>
            <person name="Su M."/>
            <person name="Liang J."/>
            <person name="Gu W."/>
            <person name="Xiao Y."/>
            <person name="Zhang Z."/>
            <person name="Qiu H."/>
            <person name="Duan R."/>
            <person name="Zhang Z."/>
            <person name="Li Y."/>
            <person name="Zhang X."/>
            <person name="Ling Y."/>
            <person name="Song L."/>
            <person name="Chen M."/>
            <person name="Zhao Y."/>
            <person name="Wu J."/>
            <person name="Jing H."/>
            <person name="Xiao J."/>
            <person name="Wang X."/>
        </authorList>
    </citation>
    <scope>NUCLEOTIDE SEQUENCE [LARGE SCALE GENOMIC DNA]</scope>
    <source>
        <strain evidence="3 4">LC20</strain>
    </source>
</reference>
<dbReference type="PANTHER" id="PTHR38831:SF1">
    <property type="entry name" value="TYPE II SECRETION SYSTEM PROTEIN K-RELATED"/>
    <property type="match status" value="1"/>
</dbReference>
<proteinExistence type="inferred from homology"/>
<dbReference type="EMBL" id="CP007448">
    <property type="protein sequence ID" value="AHM72332.1"/>
    <property type="molecule type" value="Genomic_DNA"/>
</dbReference>
<evidence type="ECO:0000256" key="1">
    <source>
        <dbReference type="PIRNR" id="PIRNR002786"/>
    </source>
</evidence>
<protein>
    <recommendedName>
        <fullName evidence="1">Type II secretion system protein K</fullName>
    </recommendedName>
</protein>
<dbReference type="Gene3D" id="1.10.40.60">
    <property type="entry name" value="EpsJ-like"/>
    <property type="match status" value="1"/>
</dbReference>
<organism evidence="3 4">
    <name type="scientific">Yersinia enterocolitica LC20</name>
    <dbReference type="NCBI Taxonomy" id="1443113"/>
    <lineage>
        <taxon>Bacteria</taxon>
        <taxon>Pseudomonadati</taxon>
        <taxon>Pseudomonadota</taxon>
        <taxon>Gammaproteobacteria</taxon>
        <taxon>Enterobacterales</taxon>
        <taxon>Yersiniaceae</taxon>
        <taxon>Yersinia</taxon>
    </lineage>
</organism>
<feature type="transmembrane region" description="Helical" evidence="2">
    <location>
        <begin position="7"/>
        <end position="29"/>
    </location>
</feature>
<keyword evidence="1" id="KW-0813">Transport</keyword>
<keyword evidence="1" id="KW-1003">Cell membrane</keyword>
<dbReference type="PANTHER" id="PTHR38831">
    <property type="entry name" value="TYPE II SECRETION SYSTEM PROTEIN K"/>
    <property type="match status" value="1"/>
</dbReference>
<dbReference type="GO" id="GO:0005886">
    <property type="term" value="C:plasma membrane"/>
    <property type="evidence" value="ECO:0007669"/>
    <property type="project" value="UniProtKB-SubCell"/>
</dbReference>
<gene>
    <name evidence="3" type="ORF">LC20_01076</name>
</gene>
<keyword evidence="1 2" id="KW-0472">Membrane</keyword>
<sequence length="318" mass="36810">MQQRGIALLLVLSTVFLMSIMLSTTYFYLSDAILVGEKSKRRQFEKQLLLGAESILLNFILKKNSTKEYSIDLAELLFNPLNIIRLDDQEISYRLIDMTNCFNVNTLNYYSDSIDNNVLYPWLVLRNILQLNKITSSELNEIIEKLNNHLPANPSLMSIEYEHNYMGGALQLSDSINKILNINDVDFLKIAPLFCSRQDNTLLININMLEFTHGKLVQALLMNTINESDTSKLILSKPDKGWETVELFFNFIVKKSAVDIDNVNLLLENRMLNFSHDEFYFMSIFKLVKEEGNYQLISFFHGKGKNITVLHRRLISNE</sequence>
<keyword evidence="2" id="KW-0812">Transmembrane</keyword>